<comment type="catalytic activity">
    <reaction evidence="3">
        <text>2 GTP = 3',3'-c-di-GMP + 2 diphosphate</text>
        <dbReference type="Rhea" id="RHEA:24898"/>
        <dbReference type="ChEBI" id="CHEBI:33019"/>
        <dbReference type="ChEBI" id="CHEBI:37565"/>
        <dbReference type="ChEBI" id="CHEBI:58805"/>
        <dbReference type="EC" id="2.7.7.65"/>
    </reaction>
</comment>
<feature type="domain" description="GGDEF" evidence="5">
    <location>
        <begin position="358"/>
        <end position="487"/>
    </location>
</feature>
<dbReference type="PANTHER" id="PTHR45138">
    <property type="entry name" value="REGULATORY COMPONENTS OF SENSORY TRANSDUCTION SYSTEM"/>
    <property type="match status" value="1"/>
</dbReference>
<dbReference type="GO" id="GO:0005886">
    <property type="term" value="C:plasma membrane"/>
    <property type="evidence" value="ECO:0007669"/>
    <property type="project" value="UniProtKB-SubCell"/>
</dbReference>
<keyword evidence="4" id="KW-1133">Transmembrane helix</keyword>
<evidence type="ECO:0000259" key="5">
    <source>
        <dbReference type="PROSITE" id="PS50887"/>
    </source>
</evidence>
<feature type="transmembrane region" description="Helical" evidence="4">
    <location>
        <begin position="300"/>
        <end position="319"/>
    </location>
</feature>
<dbReference type="InterPro" id="IPR029151">
    <property type="entry name" value="Sensor-like_sf"/>
</dbReference>
<dbReference type="CDD" id="cd01949">
    <property type="entry name" value="GGDEF"/>
    <property type="match status" value="1"/>
</dbReference>
<evidence type="ECO:0000313" key="6">
    <source>
        <dbReference type="EMBL" id="EGA63869.1"/>
    </source>
</evidence>
<dbReference type="PROSITE" id="PS50887">
    <property type="entry name" value="GGDEF"/>
    <property type="match status" value="1"/>
</dbReference>
<dbReference type="SUPFAM" id="SSF103190">
    <property type="entry name" value="Sensory domain-like"/>
    <property type="match status" value="1"/>
</dbReference>
<evidence type="ECO:0000256" key="2">
    <source>
        <dbReference type="ARBA" id="ARBA00012528"/>
    </source>
</evidence>
<proteinExistence type="predicted"/>
<dbReference type="SMART" id="SM00267">
    <property type="entry name" value="GGDEF"/>
    <property type="match status" value="1"/>
</dbReference>
<dbReference type="PANTHER" id="PTHR45138:SF9">
    <property type="entry name" value="DIGUANYLATE CYCLASE DGCM-RELATED"/>
    <property type="match status" value="1"/>
</dbReference>
<keyword evidence="4" id="KW-0472">Membrane</keyword>
<comment type="subcellular location">
    <subcellularLocation>
        <location evidence="1">Cell inner membrane</location>
    </subcellularLocation>
</comment>
<dbReference type="Gene3D" id="3.30.70.270">
    <property type="match status" value="1"/>
</dbReference>
<reference evidence="6 7" key="1">
    <citation type="journal article" date="2012" name="Int. J. Syst. Evol. Microbiol.">
        <title>Vibrio caribbeanicus sp. nov., isolated from the marine sponge Scleritoderma cyanea.</title>
        <authorList>
            <person name="Hoffmann M."/>
            <person name="Monday S.R."/>
            <person name="Allard M.W."/>
            <person name="Strain E.A."/>
            <person name="Whittaker P."/>
            <person name="Naum M."/>
            <person name="McCarthy P.J."/>
            <person name="Lopez J.V."/>
            <person name="Fischer M."/>
            <person name="Brown E.W."/>
        </authorList>
    </citation>
    <scope>NUCLEOTIDE SEQUENCE [LARGE SCALE GENOMIC DNA]</scope>
    <source>
        <strain evidence="6 7">LMG 20546</strain>
    </source>
</reference>
<dbReference type="Pfam" id="PF00990">
    <property type="entry name" value="GGDEF"/>
    <property type="match status" value="1"/>
</dbReference>
<dbReference type="GO" id="GO:0052621">
    <property type="term" value="F:diguanylate cyclase activity"/>
    <property type="evidence" value="ECO:0007669"/>
    <property type="project" value="UniProtKB-EC"/>
</dbReference>
<keyword evidence="7" id="KW-1185">Reference proteome</keyword>
<dbReference type="eggNOG" id="COG2199">
    <property type="taxonomic scope" value="Bacteria"/>
</dbReference>
<evidence type="ECO:0000256" key="1">
    <source>
        <dbReference type="ARBA" id="ARBA00004533"/>
    </source>
</evidence>
<dbReference type="NCBIfam" id="TIGR00254">
    <property type="entry name" value="GGDEF"/>
    <property type="match status" value="1"/>
</dbReference>
<dbReference type="CDD" id="cd18773">
    <property type="entry name" value="PDC1_HK_sensor"/>
    <property type="match status" value="1"/>
</dbReference>
<evidence type="ECO:0000256" key="3">
    <source>
        <dbReference type="ARBA" id="ARBA00034247"/>
    </source>
</evidence>
<accession>E8LZI4</accession>
<organism evidence="6 7">
    <name type="scientific">Vibrio brasiliensis LMG 20546</name>
    <dbReference type="NCBI Taxonomy" id="945543"/>
    <lineage>
        <taxon>Bacteria</taxon>
        <taxon>Pseudomonadati</taxon>
        <taxon>Pseudomonadota</taxon>
        <taxon>Gammaproteobacteria</taxon>
        <taxon>Vibrionales</taxon>
        <taxon>Vibrionaceae</taxon>
        <taxon>Vibrio</taxon>
        <taxon>Vibrio oreintalis group</taxon>
    </lineage>
</organism>
<dbReference type="InterPro" id="IPR000160">
    <property type="entry name" value="GGDEF_dom"/>
</dbReference>
<dbReference type="GO" id="GO:0043709">
    <property type="term" value="P:cell adhesion involved in single-species biofilm formation"/>
    <property type="evidence" value="ECO:0007669"/>
    <property type="project" value="TreeGrafter"/>
</dbReference>
<gene>
    <name evidence="6" type="ORF">VIBR0546_02219</name>
</gene>
<name>E8LZI4_9VIBR</name>
<dbReference type="AlphaFoldDB" id="E8LZI4"/>
<protein>
    <recommendedName>
        <fullName evidence="2">diguanylate cyclase</fullName>
        <ecNumber evidence="2">2.7.7.65</ecNumber>
    </recommendedName>
</protein>
<dbReference type="InterPro" id="IPR029787">
    <property type="entry name" value="Nucleotide_cyclase"/>
</dbReference>
<dbReference type="GO" id="GO:1902201">
    <property type="term" value="P:negative regulation of bacterial-type flagellum-dependent cell motility"/>
    <property type="evidence" value="ECO:0007669"/>
    <property type="project" value="TreeGrafter"/>
</dbReference>
<dbReference type="SUPFAM" id="SSF55073">
    <property type="entry name" value="Nucleotide cyclase"/>
    <property type="match status" value="1"/>
</dbReference>
<keyword evidence="4" id="KW-0812">Transmembrane</keyword>
<dbReference type="EC" id="2.7.7.65" evidence="2"/>
<evidence type="ECO:0000256" key="4">
    <source>
        <dbReference type="SAM" id="Phobius"/>
    </source>
</evidence>
<sequence length="487" mass="54871">MQVDRHFSLKFVFLTPLVLSLVVFALTVKNYYDSVNRDIDDEYTRVIEATSRAAKVIAAIDYSFSNHEKSTNIMLLEHNRRVVDGLCQMWPIDALLRSDDRGFDIPAVDINYMLVGKESLCTPGSEIYQRVSNQVSLAPVLSFLHDIDPYLLGIHYIDREGYVMSSPDDYAKGLSVELLDNIQVRPYWTVTANNREEITLSGPAPIIASNDTILSMTMPVFREGKHQGMLSLDISYEELLTTQGKLAGELHIINTGYLSPPDNSFRIKRIEIEGIASSYSLFYLFDLPKEIGHFFYFERYSLLVTLFVYVFSVVVLFFINTRVEHDYFKELAATDPMTGLLNRRGLQAYLKNNTQQGVYVALGVFDIDDFKQINDTYGHDVGDEVIKYMAKQISASIRSSDAAARIGGEEFVVYMTGNAIEPLKRSMLRVRNEVCQHSASALESGFTVSGGAQVIEAQNAGSFDLLFKAADEKLYHAKNSGKDQLVF</sequence>
<dbReference type="RefSeq" id="WP_006881253.1">
    <property type="nucleotide sequence ID" value="NZ_AEVS01000104.1"/>
</dbReference>
<dbReference type="InterPro" id="IPR050469">
    <property type="entry name" value="Diguanylate_Cyclase"/>
</dbReference>
<dbReference type="InterPro" id="IPR043128">
    <property type="entry name" value="Rev_trsase/Diguanyl_cyclase"/>
</dbReference>
<dbReference type="OrthoDB" id="9812260at2"/>
<dbReference type="STRING" id="945543.VIBR0546_02219"/>
<dbReference type="Proteomes" id="UP000004371">
    <property type="component" value="Unassembled WGS sequence"/>
</dbReference>
<comment type="caution">
    <text evidence="6">The sequence shown here is derived from an EMBL/GenBank/DDBJ whole genome shotgun (WGS) entry which is preliminary data.</text>
</comment>
<evidence type="ECO:0000313" key="7">
    <source>
        <dbReference type="Proteomes" id="UP000004371"/>
    </source>
</evidence>
<dbReference type="EMBL" id="AEVS01000104">
    <property type="protein sequence ID" value="EGA63869.1"/>
    <property type="molecule type" value="Genomic_DNA"/>
</dbReference>